<evidence type="ECO:0000256" key="1">
    <source>
        <dbReference type="SAM" id="MobiDB-lite"/>
    </source>
</evidence>
<gene>
    <name evidence="2" type="ORF">TNIN_93521</name>
</gene>
<dbReference type="Proteomes" id="UP000886998">
    <property type="component" value="Unassembled WGS sequence"/>
</dbReference>
<feature type="compositionally biased region" description="Low complexity" evidence="1">
    <location>
        <begin position="81"/>
        <end position="90"/>
    </location>
</feature>
<dbReference type="EMBL" id="BMAV01002668">
    <property type="protein sequence ID" value="GFY41768.1"/>
    <property type="molecule type" value="Genomic_DNA"/>
</dbReference>
<protein>
    <submittedName>
        <fullName evidence="2">Uncharacterized protein</fullName>
    </submittedName>
</protein>
<proteinExistence type="predicted"/>
<evidence type="ECO:0000313" key="3">
    <source>
        <dbReference type="Proteomes" id="UP000886998"/>
    </source>
</evidence>
<feature type="region of interest" description="Disordered" evidence="1">
    <location>
        <begin position="81"/>
        <end position="100"/>
    </location>
</feature>
<evidence type="ECO:0000313" key="2">
    <source>
        <dbReference type="EMBL" id="GFY41768.1"/>
    </source>
</evidence>
<accession>A0A8X6WUX1</accession>
<organism evidence="2 3">
    <name type="scientific">Trichonephila inaurata madagascariensis</name>
    <dbReference type="NCBI Taxonomy" id="2747483"/>
    <lineage>
        <taxon>Eukaryota</taxon>
        <taxon>Metazoa</taxon>
        <taxon>Ecdysozoa</taxon>
        <taxon>Arthropoda</taxon>
        <taxon>Chelicerata</taxon>
        <taxon>Arachnida</taxon>
        <taxon>Araneae</taxon>
        <taxon>Araneomorphae</taxon>
        <taxon>Entelegynae</taxon>
        <taxon>Araneoidea</taxon>
        <taxon>Nephilidae</taxon>
        <taxon>Trichonephila</taxon>
        <taxon>Trichonephila inaurata</taxon>
    </lineage>
</organism>
<name>A0A8X6WUX1_9ARAC</name>
<dbReference type="AlphaFoldDB" id="A0A8X6WUX1"/>
<reference evidence="2" key="1">
    <citation type="submission" date="2020-08" db="EMBL/GenBank/DDBJ databases">
        <title>Multicomponent nature underlies the extraordinary mechanical properties of spider dragline silk.</title>
        <authorList>
            <person name="Kono N."/>
            <person name="Nakamura H."/>
            <person name="Mori M."/>
            <person name="Yoshida Y."/>
            <person name="Ohtoshi R."/>
            <person name="Malay A.D."/>
            <person name="Moran D.A.P."/>
            <person name="Tomita M."/>
            <person name="Numata K."/>
            <person name="Arakawa K."/>
        </authorList>
    </citation>
    <scope>NUCLEOTIDE SEQUENCE</scope>
</reference>
<sequence>MRISFLERVVEQVHEGKYADNCRRFHFTGLCSPYIGNEHPLSSPISPSTFLASHGYCVAKIKELDYYLCFQYATFLLSSGDFSNSSGSQSVRQGKRNGLQ</sequence>
<keyword evidence="3" id="KW-1185">Reference proteome</keyword>
<comment type="caution">
    <text evidence="2">The sequence shown here is derived from an EMBL/GenBank/DDBJ whole genome shotgun (WGS) entry which is preliminary data.</text>
</comment>